<organism evidence="1 2">
    <name type="scientific">Prorocentrum cordatum</name>
    <dbReference type="NCBI Taxonomy" id="2364126"/>
    <lineage>
        <taxon>Eukaryota</taxon>
        <taxon>Sar</taxon>
        <taxon>Alveolata</taxon>
        <taxon>Dinophyceae</taxon>
        <taxon>Prorocentrales</taxon>
        <taxon>Prorocentraceae</taxon>
        <taxon>Prorocentrum</taxon>
    </lineage>
</organism>
<reference evidence="1" key="1">
    <citation type="submission" date="2023-10" db="EMBL/GenBank/DDBJ databases">
        <authorList>
            <person name="Chen Y."/>
            <person name="Shah S."/>
            <person name="Dougan E. K."/>
            <person name="Thang M."/>
            <person name="Chan C."/>
        </authorList>
    </citation>
    <scope>NUCLEOTIDE SEQUENCE [LARGE SCALE GENOMIC DNA]</scope>
</reference>
<sequence length="106" mass="11370">MGNADAAMMSRESFIPPTTAWNAALATDTSTSMIAGCEFTGTNVDLSFRKYADNLAKTHICHDAQAAAYKVQHTDQYLSTAKSLGPIMQASGRNHVELAQNGAFLE</sequence>
<protein>
    <submittedName>
        <fullName evidence="1">Uncharacterized protein</fullName>
    </submittedName>
</protein>
<name>A0ABN9WF75_9DINO</name>
<evidence type="ECO:0000313" key="2">
    <source>
        <dbReference type="Proteomes" id="UP001189429"/>
    </source>
</evidence>
<accession>A0ABN9WF75</accession>
<evidence type="ECO:0000313" key="1">
    <source>
        <dbReference type="EMBL" id="CAK0884037.1"/>
    </source>
</evidence>
<dbReference type="Proteomes" id="UP001189429">
    <property type="component" value="Unassembled WGS sequence"/>
</dbReference>
<dbReference type="EMBL" id="CAUYUJ010018497">
    <property type="protein sequence ID" value="CAK0884037.1"/>
    <property type="molecule type" value="Genomic_DNA"/>
</dbReference>
<proteinExistence type="predicted"/>
<comment type="caution">
    <text evidence="1">The sequence shown here is derived from an EMBL/GenBank/DDBJ whole genome shotgun (WGS) entry which is preliminary data.</text>
</comment>
<gene>
    <name evidence="1" type="ORF">PCOR1329_LOCUS66094</name>
</gene>
<keyword evidence="2" id="KW-1185">Reference proteome</keyword>